<dbReference type="EMBL" id="VUJX02000009">
    <property type="protein sequence ID" value="KAL0932430.1"/>
    <property type="molecule type" value="Genomic_DNA"/>
</dbReference>
<reference evidence="1 2" key="1">
    <citation type="journal article" date="2020" name="Phytopathology">
        <title>Genome Sequence Resources of Colletotrichum truncatum, C. plurivorum, C. musicola, and C. sojae: Four Species Pathogenic to Soybean (Glycine max).</title>
        <authorList>
            <person name="Rogerio F."/>
            <person name="Boufleur T.R."/>
            <person name="Ciampi-Guillardi M."/>
            <person name="Sukno S.A."/>
            <person name="Thon M.R."/>
            <person name="Massola Junior N.S."/>
            <person name="Baroncelli R."/>
        </authorList>
    </citation>
    <scope>NUCLEOTIDE SEQUENCE [LARGE SCALE GENOMIC DNA]</scope>
    <source>
        <strain evidence="1 2">CMES1059</strain>
    </source>
</reference>
<evidence type="ECO:0000313" key="2">
    <source>
        <dbReference type="Proteomes" id="UP000805649"/>
    </source>
</evidence>
<accession>A0ACC3YKJ4</accession>
<organism evidence="1 2">
    <name type="scientific">Colletotrichum truncatum</name>
    <name type="common">Anthracnose fungus</name>
    <name type="synonym">Colletotrichum capsici</name>
    <dbReference type="NCBI Taxonomy" id="5467"/>
    <lineage>
        <taxon>Eukaryota</taxon>
        <taxon>Fungi</taxon>
        <taxon>Dikarya</taxon>
        <taxon>Ascomycota</taxon>
        <taxon>Pezizomycotina</taxon>
        <taxon>Sordariomycetes</taxon>
        <taxon>Hypocreomycetidae</taxon>
        <taxon>Glomerellales</taxon>
        <taxon>Glomerellaceae</taxon>
        <taxon>Colletotrichum</taxon>
        <taxon>Colletotrichum truncatum species complex</taxon>
    </lineage>
</organism>
<evidence type="ECO:0000313" key="1">
    <source>
        <dbReference type="EMBL" id="KAL0932430.1"/>
    </source>
</evidence>
<gene>
    <name evidence="1" type="ORF">CTRU02_213383</name>
</gene>
<protein>
    <submittedName>
        <fullName evidence="1">Nudix domain protein</fullName>
    </submittedName>
</protein>
<comment type="caution">
    <text evidence="1">The sequence shown here is derived from an EMBL/GenBank/DDBJ whole genome shotgun (WGS) entry which is preliminary data.</text>
</comment>
<name>A0ACC3YKJ4_COLTU</name>
<dbReference type="Proteomes" id="UP000805649">
    <property type="component" value="Unassembled WGS sequence"/>
</dbReference>
<keyword evidence="2" id="KW-1185">Reference proteome</keyword>
<sequence length="196" mass="21935">MVTPAFPNHQQFDLHPSLKTQISPDDWRGHDSKHLLCVGAAVFHQQTADSPPKLLLLQRAAADLAPGRWELTGGGCESSDPTIFDTVVREVWEETGLRVRKVTSFIGSHTWAADQCEIDDPGNVERKMSWRKLSFVVQVEDAPGGGLPAVVLDAKEHQAYLWVTKEECEREGAGEVCLRWCSDDEKEEILRAFELL</sequence>
<proteinExistence type="predicted"/>